<accession>A0AA40E4E2</accession>
<keyword evidence="7" id="KW-1185">Reference proteome</keyword>
<dbReference type="InterPro" id="IPR041079">
    <property type="entry name" value="Neuraminidase-like"/>
</dbReference>
<proteinExistence type="predicted"/>
<dbReference type="InterPro" id="IPR046839">
    <property type="entry name" value="ABC_toxin_N"/>
</dbReference>
<dbReference type="GeneID" id="85320253"/>
<feature type="domain" description="Neuraminidase-like" evidence="4">
    <location>
        <begin position="1173"/>
        <end position="1341"/>
    </location>
</feature>
<dbReference type="Proteomes" id="UP001172101">
    <property type="component" value="Unassembled WGS sequence"/>
</dbReference>
<feature type="coiled-coil region" evidence="1">
    <location>
        <begin position="2110"/>
        <end position="2137"/>
    </location>
</feature>
<dbReference type="EMBL" id="JAUIRO010000002">
    <property type="protein sequence ID" value="KAK0727684.1"/>
    <property type="molecule type" value="Genomic_DNA"/>
</dbReference>
<evidence type="ECO:0000313" key="7">
    <source>
        <dbReference type="Proteomes" id="UP001172101"/>
    </source>
</evidence>
<organism evidence="6 7">
    <name type="scientific">Lasiosphaeria miniovina</name>
    <dbReference type="NCBI Taxonomy" id="1954250"/>
    <lineage>
        <taxon>Eukaryota</taxon>
        <taxon>Fungi</taxon>
        <taxon>Dikarya</taxon>
        <taxon>Ascomycota</taxon>
        <taxon>Pezizomycotina</taxon>
        <taxon>Sordariomycetes</taxon>
        <taxon>Sordariomycetidae</taxon>
        <taxon>Sordariales</taxon>
        <taxon>Lasiosphaeriaceae</taxon>
        <taxon>Lasiosphaeria</taxon>
    </lineage>
</organism>
<evidence type="ECO:0000256" key="2">
    <source>
        <dbReference type="SAM" id="MobiDB-lite"/>
    </source>
</evidence>
<evidence type="ECO:0000256" key="1">
    <source>
        <dbReference type="SAM" id="Coils"/>
    </source>
</evidence>
<evidence type="ECO:0008006" key="8">
    <source>
        <dbReference type="Google" id="ProtNLM"/>
    </source>
</evidence>
<evidence type="ECO:0000313" key="6">
    <source>
        <dbReference type="EMBL" id="KAK0727684.1"/>
    </source>
</evidence>
<protein>
    <recommendedName>
        <fullName evidence="8">Toxin subunit</fullName>
    </recommendedName>
</protein>
<feature type="domain" description="ABC toxin N-terminal" evidence="5">
    <location>
        <begin position="1022"/>
        <end position="1143"/>
    </location>
</feature>
<feature type="region of interest" description="Disordered" evidence="2">
    <location>
        <begin position="1980"/>
        <end position="2000"/>
    </location>
</feature>
<evidence type="ECO:0000259" key="4">
    <source>
        <dbReference type="Pfam" id="PF18413"/>
    </source>
</evidence>
<feature type="domain" description="Tc toxin complex TcA C-terminal TcB-binding" evidence="3">
    <location>
        <begin position="2109"/>
        <end position="2406"/>
    </location>
</feature>
<comment type="caution">
    <text evidence="6">The sequence shown here is derived from an EMBL/GenBank/DDBJ whole genome shotgun (WGS) entry which is preliminary data.</text>
</comment>
<dbReference type="Pfam" id="PF18413">
    <property type="entry name" value="Neuraminidase"/>
    <property type="match status" value="1"/>
</dbReference>
<gene>
    <name evidence="6" type="ORF">B0T26DRAFT_638013</name>
</gene>
<dbReference type="RefSeq" id="XP_060300539.1">
    <property type="nucleotide sequence ID" value="XM_060436983.1"/>
</dbReference>
<dbReference type="Pfam" id="PF18276">
    <property type="entry name" value="TcA_TcB_BD"/>
    <property type="match status" value="1"/>
</dbReference>
<evidence type="ECO:0000259" key="3">
    <source>
        <dbReference type="Pfam" id="PF18276"/>
    </source>
</evidence>
<keyword evidence="1" id="KW-0175">Coiled coil</keyword>
<feature type="coiled-coil region" evidence="1">
    <location>
        <begin position="1932"/>
        <end position="1959"/>
    </location>
</feature>
<sequence length="2574" mass="286904">MDPGPLRFLRCRLLSEEPTALICGLVAEGIVPVPAQLRDSVVAFLTHATEKKADISKQPLQTILDSYRAAESTSLQLRNKLRDEIAKLIQLARLVDEPEDIGALLALNFESAYAIARIPKQQFVSRAASQIDRSTAETIWARSKAFVLRNQEAWIEGLRLKNEAPLAGTSRRLLQPHPRLPATTASLPLLFPDLAQITECAECSSVTSPAAYYVDLLNQLSKRPAQVTSETPTLLDKLFERRPDLGDLVLSCVNTTSLIPLVDLANEALESIVAHSAAQVSDVYSSAEEVDDSSSKSPENIKLAVYEHFIQPMVFPLGVFPYNLGVDWVRLYLAALGSSRNELLTIFRAPYRLLPASKAQDSRVLQMAQAVLDRSISAEYLALQCEDYMAIVHEAFHTREFLDAVTDTDPPSSVESYCRAVGVKDTCEYWGYADTNTMLGESKGLTCVQDQFLPRSELSFKELLALLKTRYVGRRLAIMSTATGKSQFSGDVGEMRLRRYPPDTSSSSALLKEDCDELQAFIRLWRKLGWSLSDTDAAVVILAGTRTTGVDAQIIDGLAEIKRLSSMTRLPVRDLLPLWGDMDPTTDSSVYVRLFLRPMVVQEDAVFVADSSGRYLATPDLKISDHHRIIQSTIGIAAADLIAITATADWMQDRLTLQSISYIYRVATLCRMLDLPPVLYPRFLALLPVGGSDVFSDPRHTRLVVDQFLELRRQGWSMTKLLFVVSNIMTATGMPSTFEVKDAVETTADIVRENQAAMMDADTSGRANHDTTSTEDMRRPTREAVARVSASLFGHEIGSEVERFIEGSGPWLRFQASSFIDEYSIWLTTEVLVRLSRAAICMSLSRLSREEVIYFQSLSSFDFGCMSLDNISLLSSYTNLRDSLPKPTGKNALDFPLINFWKGLANWDSSRSLAQEIVSATGWQEGLIRQILDAKYNNIHIADRAALFRDPQALRELRDAIAFMARLQLPGVSVMLLFSLAEPVCPPDREGLGFQDAASLRLALAPRSNSLGDKYLGAENSSRTNRRDALVQFLLQQDYIRDLHLHDADGISEYFLLDVEAGPAMCTSRIKQAISTVQVFMQRCVLGLERGAAIDSHAISREDFDYLKRYRLWEANRKAFLYPESWIDPTLRDDKSDQFRALESALSQGTLSEEMVANTVRDYVYAMHGVGDLEIQSYLWDRYQPNSSDGEKTRLHVFARTRSSPWQYYYRPVSLLRPKGSSPAVAFWQPWEKMAVDIQTHELEGSVFNKMTNSGCYIVPAVQSGRLFCFLPQFCLVSPVTPVDTAGSKSTFRDMADQSVSNTPQNKRWEVRMGWTEYRCGKWTPKCLSDEVLRIDGLVDDYKPPSPYLDSDRSINDTFEQNVCGELEKRLPRIETFKFWVSSRAVSGSPDVLVINMERWLGPVNPRMPVYQNKYNRFFAYNVAQYEWRDERLVLAATPTNNWRYANTMPTNFMRMSWWVPPNVSSSNYQPFPQNTLANYNQTPVAPLLARLAKPSVESNFNFTMSFNTNSVGTSTASGFIVDVLTADGVSCVLGYPPSLPPPLEEYDVWKFYNVAAPTLIQAASGGMESIFNTLSALPSALYPDAFGTRQRAIPHELATSHSLYTWELGLHVVCLLTERLLSTGQLELALGIARLVFDPAAGTPETNVNKCWKFLPFQNPAMVTWRPETNAASTEGRIDFYEWDSNRASVHAAARVRPVAYMKRMVLKYAEILIALGDELFRQNTLETIPLAMQQYMEAAHLFGPPPVVVPSLGKRNAWSYRDLVSKAGLDAFSNASVKLQMEYPFRTDVGGDNTAAAEPIPFIQTGYFCIPANPQVAALRALLNDRLYKCRNSLDINGRPQRLALFEPALDPGMVVTAAASGVSPSAIVSDLGAPMPRHRFTALLSRALELCHELREMDARALNVRERKDAEALATLQAKHSSAVLGLVMDVKQSQKAEALAAIETLEETRRAHSARLSFYLSLTGDSMPALTNDGDWQEIPQTVGQPGNDELRAGPSEQEEYAQAQKLLDLGKNKNLQELLAAILDAVPAFYFNFEPWGVGTTMEFGGPLLARIARIHLAQVGHDEQAALNESRLAGLKAHLQYRLQEHRELANQAGREIKIVDRMIEAAKAHVASCEKAIREQQQRLDAAAEMEEWLRSKYTNKQLYAWMDKQYGMFLQHAYSLASDMARQAERAFAFERPTESARHLVTGGSGYWNSARDGMLSGENLWIDLKKMESTYLNTRGHDFEVVKAVSLRQLDPLGLLLLRETGHVEFSLPEFLFDIDFPGHYCRRIVSVSLTIPCIISPYTSQNCTLRLLRHVYRIRADAGESAATYPEDPLGDTRFRTDNIPITAIAIDSPSSNPRAAAASLSFGFPPGGESCYSPFEGAGAISTWQIDLPPELRPFDYRTISDAVLHLRYTARDGGAAFRQTASEATFAALQQQQQASRPSPLSLLINAQSDFATGWAGFQAAVREGRDARLHLSGVEGFLPFWTQRMIAMVESIFVVFFPDPSAEGVDTAGFAIDEYPGLTWTKAPSAAVGGNALVLEASTVNQQLVSDWHVTLPSSGRAATVDSMWFLVRYSVNRAAG</sequence>
<evidence type="ECO:0000259" key="5">
    <source>
        <dbReference type="Pfam" id="PF20220"/>
    </source>
</evidence>
<dbReference type="InterPro" id="IPR040840">
    <property type="entry name" value="TcA_TcB_BD"/>
</dbReference>
<reference evidence="6" key="1">
    <citation type="submission" date="2023-06" db="EMBL/GenBank/DDBJ databases">
        <title>Genome-scale phylogeny and comparative genomics of the fungal order Sordariales.</title>
        <authorList>
            <consortium name="Lawrence Berkeley National Laboratory"/>
            <person name="Hensen N."/>
            <person name="Bonometti L."/>
            <person name="Westerberg I."/>
            <person name="Brannstrom I.O."/>
            <person name="Guillou S."/>
            <person name="Cros-Aarteil S."/>
            <person name="Calhoun S."/>
            <person name="Haridas S."/>
            <person name="Kuo A."/>
            <person name="Mondo S."/>
            <person name="Pangilinan J."/>
            <person name="Riley R."/>
            <person name="LaButti K."/>
            <person name="Andreopoulos B."/>
            <person name="Lipzen A."/>
            <person name="Chen C."/>
            <person name="Yanf M."/>
            <person name="Daum C."/>
            <person name="Ng V."/>
            <person name="Clum A."/>
            <person name="Steindorff A."/>
            <person name="Ohm R."/>
            <person name="Martin F."/>
            <person name="Silar P."/>
            <person name="Natvig D."/>
            <person name="Lalanne C."/>
            <person name="Gautier V."/>
            <person name="Ament-velasquez S.L."/>
            <person name="Kruys A."/>
            <person name="Hutchinson M.I."/>
            <person name="Powell A.J."/>
            <person name="Barry K."/>
            <person name="Miller A.N."/>
            <person name="Grigoriev I.V."/>
            <person name="Debuchy R."/>
            <person name="Gladieux P."/>
            <person name="Thoren M.H."/>
            <person name="Johannesson H."/>
        </authorList>
    </citation>
    <scope>NUCLEOTIDE SEQUENCE</scope>
    <source>
        <strain evidence="6">SMH2392-1A</strain>
    </source>
</reference>
<name>A0AA40E4E2_9PEZI</name>
<dbReference type="Pfam" id="PF20220">
    <property type="entry name" value="ABC_toxin_N"/>
    <property type="match status" value="1"/>
</dbReference>
<feature type="region of interest" description="Disordered" evidence="2">
    <location>
        <begin position="761"/>
        <end position="780"/>
    </location>
</feature>